<keyword evidence="1" id="KW-0732">Signal</keyword>
<proteinExistence type="predicted"/>
<feature type="signal peptide" evidence="1">
    <location>
        <begin position="1"/>
        <end position="26"/>
    </location>
</feature>
<evidence type="ECO:0000256" key="1">
    <source>
        <dbReference type="SAM" id="SignalP"/>
    </source>
</evidence>
<accession>A0A0K0D0X2</accession>
<dbReference type="WBParaSite" id="ACAC_0000371701-mRNA-1">
    <property type="protein sequence ID" value="ACAC_0000371701-mRNA-1"/>
    <property type="gene ID" value="ACAC_0000371701"/>
</dbReference>
<dbReference type="Proteomes" id="UP000035642">
    <property type="component" value="Unassembled WGS sequence"/>
</dbReference>
<reference evidence="2" key="1">
    <citation type="submission" date="2012-09" db="EMBL/GenBank/DDBJ databases">
        <authorList>
            <person name="Martin A.A."/>
        </authorList>
    </citation>
    <scope>NUCLEOTIDE SEQUENCE</scope>
</reference>
<evidence type="ECO:0000313" key="2">
    <source>
        <dbReference type="Proteomes" id="UP000035642"/>
    </source>
</evidence>
<dbReference type="AlphaFoldDB" id="A0A0K0D0X2"/>
<keyword evidence="2" id="KW-1185">Reference proteome</keyword>
<organism evidence="2 3">
    <name type="scientific">Angiostrongylus cantonensis</name>
    <name type="common">Rat lungworm</name>
    <dbReference type="NCBI Taxonomy" id="6313"/>
    <lineage>
        <taxon>Eukaryota</taxon>
        <taxon>Metazoa</taxon>
        <taxon>Ecdysozoa</taxon>
        <taxon>Nematoda</taxon>
        <taxon>Chromadorea</taxon>
        <taxon>Rhabditida</taxon>
        <taxon>Rhabditina</taxon>
        <taxon>Rhabditomorpha</taxon>
        <taxon>Strongyloidea</taxon>
        <taxon>Metastrongylidae</taxon>
        <taxon>Angiostrongylus</taxon>
    </lineage>
</organism>
<sequence>MECRPDQKMFLSLRALSILTITMPLAYQNSVASTTPCDACHWFLTEVKTLVSGNAPGGMTVENALEVPKSLEIFDKVIGKVFAVVEQ</sequence>
<name>A0A0K0D0X2_ANGCA</name>
<reference evidence="3" key="2">
    <citation type="submission" date="2017-02" db="UniProtKB">
        <authorList>
            <consortium name="WormBaseParasite"/>
        </authorList>
    </citation>
    <scope>IDENTIFICATION</scope>
</reference>
<feature type="chain" id="PRO_5005326536" evidence="1">
    <location>
        <begin position="27"/>
        <end position="87"/>
    </location>
</feature>
<evidence type="ECO:0000313" key="3">
    <source>
        <dbReference type="WBParaSite" id="ACAC_0000371701-mRNA-1"/>
    </source>
</evidence>
<protein>
    <submittedName>
        <fullName evidence="3">Saposin B-type domain-containing protein</fullName>
    </submittedName>
</protein>